<dbReference type="InterPro" id="IPR042242">
    <property type="entry name" value="RecO_C"/>
</dbReference>
<dbReference type="SUPFAM" id="SSF57863">
    <property type="entry name" value="ArfGap/RecO-like zinc finger"/>
    <property type="match status" value="1"/>
</dbReference>
<comment type="function">
    <text evidence="1 8">Involved in DNA repair and RecF pathway recombination.</text>
</comment>
<name>A0A919CIN9_9GAMM</name>
<reference evidence="10" key="2">
    <citation type="submission" date="2020-09" db="EMBL/GenBank/DDBJ databases">
        <authorList>
            <person name="Sun Q."/>
            <person name="Kim S."/>
        </authorList>
    </citation>
    <scope>NUCLEOTIDE SEQUENCE</scope>
    <source>
        <strain evidence="10">KCTC 23430</strain>
    </source>
</reference>
<dbReference type="RefSeq" id="WP_189475296.1">
    <property type="nucleotide sequence ID" value="NZ_BMYM01000001.1"/>
</dbReference>
<dbReference type="InterPro" id="IPR003717">
    <property type="entry name" value="RecO"/>
</dbReference>
<evidence type="ECO:0000256" key="1">
    <source>
        <dbReference type="ARBA" id="ARBA00003065"/>
    </source>
</evidence>
<dbReference type="PANTHER" id="PTHR33991">
    <property type="entry name" value="DNA REPAIR PROTEIN RECO"/>
    <property type="match status" value="1"/>
</dbReference>
<dbReference type="Gene3D" id="1.20.1440.120">
    <property type="entry name" value="Recombination protein O, C-terminal domain"/>
    <property type="match status" value="1"/>
</dbReference>
<proteinExistence type="inferred from homology"/>
<dbReference type="Pfam" id="PF02565">
    <property type="entry name" value="RecO_C"/>
    <property type="match status" value="1"/>
</dbReference>
<evidence type="ECO:0000256" key="7">
    <source>
        <dbReference type="ARBA" id="ARBA00033409"/>
    </source>
</evidence>
<evidence type="ECO:0000256" key="3">
    <source>
        <dbReference type="ARBA" id="ARBA00021310"/>
    </source>
</evidence>
<comment type="caution">
    <text evidence="10">The sequence shown here is derived from an EMBL/GenBank/DDBJ whole genome shotgun (WGS) entry which is preliminary data.</text>
</comment>
<keyword evidence="11" id="KW-1185">Reference proteome</keyword>
<dbReference type="NCBIfam" id="TIGR00613">
    <property type="entry name" value="reco"/>
    <property type="match status" value="1"/>
</dbReference>
<dbReference type="PANTHER" id="PTHR33991:SF1">
    <property type="entry name" value="DNA REPAIR PROTEIN RECO"/>
    <property type="match status" value="1"/>
</dbReference>
<organism evidence="10 11">
    <name type="scientific">Parahalioglobus pacificus</name>
    <dbReference type="NCBI Taxonomy" id="930806"/>
    <lineage>
        <taxon>Bacteria</taxon>
        <taxon>Pseudomonadati</taxon>
        <taxon>Pseudomonadota</taxon>
        <taxon>Gammaproteobacteria</taxon>
        <taxon>Cellvibrionales</taxon>
        <taxon>Halieaceae</taxon>
        <taxon>Parahalioglobus</taxon>
    </lineage>
</organism>
<dbReference type="GO" id="GO:0043590">
    <property type="term" value="C:bacterial nucleoid"/>
    <property type="evidence" value="ECO:0007669"/>
    <property type="project" value="TreeGrafter"/>
</dbReference>
<dbReference type="SUPFAM" id="SSF50249">
    <property type="entry name" value="Nucleic acid-binding proteins"/>
    <property type="match status" value="1"/>
</dbReference>
<keyword evidence="4 8" id="KW-0227">DNA damage</keyword>
<dbReference type="GO" id="GO:0006310">
    <property type="term" value="P:DNA recombination"/>
    <property type="evidence" value="ECO:0007669"/>
    <property type="project" value="UniProtKB-UniRule"/>
</dbReference>
<evidence type="ECO:0000256" key="4">
    <source>
        <dbReference type="ARBA" id="ARBA00022763"/>
    </source>
</evidence>
<keyword evidence="5 8" id="KW-0233">DNA recombination</keyword>
<dbReference type="EMBL" id="BMYM01000001">
    <property type="protein sequence ID" value="GHD28392.1"/>
    <property type="molecule type" value="Genomic_DNA"/>
</dbReference>
<feature type="domain" description="DNA replication/recombination mediator RecO N-terminal" evidence="9">
    <location>
        <begin position="1"/>
        <end position="78"/>
    </location>
</feature>
<dbReference type="Pfam" id="PF11967">
    <property type="entry name" value="RecO_N"/>
    <property type="match status" value="1"/>
</dbReference>
<evidence type="ECO:0000313" key="10">
    <source>
        <dbReference type="EMBL" id="GHD28392.1"/>
    </source>
</evidence>
<gene>
    <name evidence="8 10" type="primary">recO</name>
    <name evidence="10" type="ORF">GCM10007053_07720</name>
</gene>
<evidence type="ECO:0000259" key="9">
    <source>
        <dbReference type="Pfam" id="PF11967"/>
    </source>
</evidence>
<dbReference type="InterPro" id="IPR037278">
    <property type="entry name" value="ARFGAP/RecO"/>
</dbReference>
<reference evidence="10" key="1">
    <citation type="journal article" date="2014" name="Int. J. Syst. Evol. Microbiol.">
        <title>Complete genome sequence of Corynebacterium casei LMG S-19264T (=DSM 44701T), isolated from a smear-ripened cheese.</title>
        <authorList>
            <consortium name="US DOE Joint Genome Institute (JGI-PGF)"/>
            <person name="Walter F."/>
            <person name="Albersmeier A."/>
            <person name="Kalinowski J."/>
            <person name="Ruckert C."/>
        </authorList>
    </citation>
    <scope>NUCLEOTIDE SEQUENCE</scope>
    <source>
        <strain evidence="10">KCTC 23430</strain>
    </source>
</reference>
<evidence type="ECO:0000256" key="8">
    <source>
        <dbReference type="HAMAP-Rule" id="MF_00201"/>
    </source>
</evidence>
<comment type="similarity">
    <text evidence="2 8">Belongs to the RecO family.</text>
</comment>
<sequence>MRISLQPAYLLHRKPFRDSSQLLEVLTAEHGRISLVAKGVRRKARGGNTSALVQPFSPLLVSFSGRGEMKTLTHAELAGAPWMLRGERLFSGLYLNELMIRLLQRYDPHPMVFARYGETLAALASSAAAEPILRRFEMHLLEELGYRLSLEVEADTGEALDPNAWYRLDPDAGLVACAGTIPEIQRYQGSDLLAIAKDDIQGSSATTAKRLLRQALAVHLGDAPLRSRSLFRQYANAGDRQTPTQDESSL</sequence>
<evidence type="ECO:0000256" key="5">
    <source>
        <dbReference type="ARBA" id="ARBA00023172"/>
    </source>
</evidence>
<evidence type="ECO:0000313" key="11">
    <source>
        <dbReference type="Proteomes" id="UP000644693"/>
    </source>
</evidence>
<dbReference type="HAMAP" id="MF_00201">
    <property type="entry name" value="RecO"/>
    <property type="match status" value="1"/>
</dbReference>
<accession>A0A919CIN9</accession>
<keyword evidence="6 8" id="KW-0234">DNA repair</keyword>
<protein>
    <recommendedName>
        <fullName evidence="3 8">DNA repair protein RecO</fullName>
    </recommendedName>
    <alternativeName>
        <fullName evidence="7 8">Recombination protein O</fullName>
    </alternativeName>
</protein>
<dbReference type="Gene3D" id="2.40.50.140">
    <property type="entry name" value="Nucleic acid-binding proteins"/>
    <property type="match status" value="1"/>
</dbReference>
<dbReference type="InterPro" id="IPR012340">
    <property type="entry name" value="NA-bd_OB-fold"/>
</dbReference>
<dbReference type="GO" id="GO:0006302">
    <property type="term" value="P:double-strand break repair"/>
    <property type="evidence" value="ECO:0007669"/>
    <property type="project" value="TreeGrafter"/>
</dbReference>
<dbReference type="InterPro" id="IPR022572">
    <property type="entry name" value="DNA_rep/recomb_RecO_N"/>
</dbReference>
<dbReference type="Proteomes" id="UP000644693">
    <property type="component" value="Unassembled WGS sequence"/>
</dbReference>
<dbReference type="AlphaFoldDB" id="A0A919CIN9"/>
<evidence type="ECO:0000256" key="2">
    <source>
        <dbReference type="ARBA" id="ARBA00007452"/>
    </source>
</evidence>
<evidence type="ECO:0000256" key="6">
    <source>
        <dbReference type="ARBA" id="ARBA00023204"/>
    </source>
</evidence>